<keyword evidence="4" id="KW-1185">Reference proteome</keyword>
<accession>A0AAD3RP42</accession>
<dbReference type="SMART" id="SM00212">
    <property type="entry name" value="UBCc"/>
    <property type="match status" value="1"/>
</dbReference>
<dbReference type="SUPFAM" id="SSF54495">
    <property type="entry name" value="UBC-like"/>
    <property type="match status" value="1"/>
</dbReference>
<evidence type="ECO:0000259" key="1">
    <source>
        <dbReference type="PROSITE" id="PS50127"/>
    </source>
</evidence>
<name>A0AAD3RP42_CRYJA</name>
<dbReference type="EMBL" id="BSEH01000377">
    <property type="protein sequence ID" value="GLJ58429.1"/>
    <property type="molecule type" value="Genomic_DNA"/>
</dbReference>
<dbReference type="PANTHER" id="PTHR24068">
    <property type="entry name" value="UBIQUITIN-CONJUGATING ENZYME E2"/>
    <property type="match status" value="1"/>
</dbReference>
<dbReference type="AlphaFoldDB" id="A0AAD3RP42"/>
<organism evidence="3 4">
    <name type="scientific">Cryptomeria japonica</name>
    <name type="common">Japanese cedar</name>
    <name type="synonym">Cupressus japonica</name>
    <dbReference type="NCBI Taxonomy" id="3369"/>
    <lineage>
        <taxon>Eukaryota</taxon>
        <taxon>Viridiplantae</taxon>
        <taxon>Streptophyta</taxon>
        <taxon>Embryophyta</taxon>
        <taxon>Tracheophyta</taxon>
        <taxon>Spermatophyta</taxon>
        <taxon>Pinopsida</taxon>
        <taxon>Pinidae</taxon>
        <taxon>Conifers II</taxon>
        <taxon>Cupressales</taxon>
        <taxon>Cupressaceae</taxon>
        <taxon>Cryptomeria</taxon>
    </lineage>
</organism>
<evidence type="ECO:0000313" key="3">
    <source>
        <dbReference type="EMBL" id="GLJ58432.1"/>
    </source>
</evidence>
<feature type="domain" description="UBC core" evidence="1">
    <location>
        <begin position="49"/>
        <end position="164"/>
    </location>
</feature>
<dbReference type="Pfam" id="PF00179">
    <property type="entry name" value="UQ_con"/>
    <property type="match status" value="1"/>
</dbReference>
<evidence type="ECO:0000313" key="2">
    <source>
        <dbReference type="EMBL" id="GLJ58429.1"/>
    </source>
</evidence>
<protein>
    <recommendedName>
        <fullName evidence="1">UBC core domain-containing protein</fullName>
    </recommendedName>
</protein>
<dbReference type="Gene3D" id="3.10.110.10">
    <property type="entry name" value="Ubiquitin Conjugating Enzyme"/>
    <property type="match status" value="1"/>
</dbReference>
<dbReference type="InterPro" id="IPR000608">
    <property type="entry name" value="UBC"/>
</dbReference>
<gene>
    <name evidence="2" type="ORF">SUGI_1448300</name>
    <name evidence="3" type="ORF">SUGI_1448350</name>
</gene>
<dbReference type="EMBL" id="BSEH01000377">
    <property type="protein sequence ID" value="GLJ58432.1"/>
    <property type="molecule type" value="Genomic_DNA"/>
</dbReference>
<proteinExistence type="predicted"/>
<dbReference type="Proteomes" id="UP001234787">
    <property type="component" value="Unassembled WGS sequence"/>
</dbReference>
<evidence type="ECO:0000313" key="4">
    <source>
        <dbReference type="Proteomes" id="UP001234787"/>
    </source>
</evidence>
<dbReference type="PROSITE" id="PS50127">
    <property type="entry name" value="UBC_2"/>
    <property type="match status" value="1"/>
</dbReference>
<reference evidence="3" key="1">
    <citation type="submission" date="2022-12" db="EMBL/GenBank/DDBJ databases">
        <title>Chromosome-Level Genome Assembly of Japanese Cedar (Cryptomeriajaponica D. Don).</title>
        <authorList>
            <person name="Fujino T."/>
            <person name="Yamaguchi K."/>
            <person name="Yokoyama T."/>
            <person name="Hamanaka T."/>
            <person name="Harazono Y."/>
            <person name="Kamada H."/>
            <person name="Kobayashi W."/>
            <person name="Ujino-Ihara T."/>
            <person name="Uchiyama K."/>
            <person name="Matsumoto A."/>
            <person name="Izuno A."/>
            <person name="Tsumura Y."/>
            <person name="Toyoda A."/>
            <person name="Shigenobu S."/>
            <person name="Moriguchi Y."/>
            <person name="Ueno S."/>
            <person name="Kasahara M."/>
        </authorList>
    </citation>
    <scope>NUCLEOTIDE SEQUENCE</scope>
</reference>
<comment type="caution">
    <text evidence="3">The sequence shown here is derived from an EMBL/GenBank/DDBJ whole genome shotgun (WGS) entry which is preliminary data.</text>
</comment>
<dbReference type="InterPro" id="IPR016135">
    <property type="entry name" value="UBQ-conjugating_enzyme/RWD"/>
</dbReference>
<sequence length="164" mass="18158">MPTLPPYKIKHIDNSLQTTSASTFQCEEKNKRAGSGVILIPKKSQVESGLLVRVREHSEQGNQAYMERSNGVAKVSEGSIVSIQCQTSCRRHFPLEATPIGPAKTPYSGVSFSLLIDFPEDYPLKPPKLIFKTKVYHQNINANGSVCLDILKELQWSPSVTVSK</sequence>